<accession>A0ACC0Z8S8</accession>
<gene>
    <name evidence="1" type="ORF">Pint_06402</name>
</gene>
<organism evidence="1 2">
    <name type="scientific">Pistacia integerrima</name>
    <dbReference type="NCBI Taxonomy" id="434235"/>
    <lineage>
        <taxon>Eukaryota</taxon>
        <taxon>Viridiplantae</taxon>
        <taxon>Streptophyta</taxon>
        <taxon>Embryophyta</taxon>
        <taxon>Tracheophyta</taxon>
        <taxon>Spermatophyta</taxon>
        <taxon>Magnoliopsida</taxon>
        <taxon>eudicotyledons</taxon>
        <taxon>Gunneridae</taxon>
        <taxon>Pentapetalae</taxon>
        <taxon>rosids</taxon>
        <taxon>malvids</taxon>
        <taxon>Sapindales</taxon>
        <taxon>Anacardiaceae</taxon>
        <taxon>Pistacia</taxon>
    </lineage>
</organism>
<evidence type="ECO:0000313" key="1">
    <source>
        <dbReference type="EMBL" id="KAJ0047244.1"/>
    </source>
</evidence>
<dbReference type="EMBL" id="CM047738">
    <property type="protein sequence ID" value="KAJ0047244.1"/>
    <property type="molecule type" value="Genomic_DNA"/>
</dbReference>
<evidence type="ECO:0000313" key="2">
    <source>
        <dbReference type="Proteomes" id="UP001163603"/>
    </source>
</evidence>
<keyword evidence="2" id="KW-1185">Reference proteome</keyword>
<reference evidence="2" key="1">
    <citation type="journal article" date="2023" name="G3 (Bethesda)">
        <title>Genome assembly and association tests identify interacting loci associated with vigor, precocity, and sex in interspecific pistachio rootstocks.</title>
        <authorList>
            <person name="Palmer W."/>
            <person name="Jacygrad E."/>
            <person name="Sagayaradj S."/>
            <person name="Cavanaugh K."/>
            <person name="Han R."/>
            <person name="Bertier L."/>
            <person name="Beede B."/>
            <person name="Kafkas S."/>
            <person name="Golino D."/>
            <person name="Preece J."/>
            <person name="Michelmore R."/>
        </authorList>
    </citation>
    <scope>NUCLEOTIDE SEQUENCE [LARGE SCALE GENOMIC DNA]</scope>
</reference>
<proteinExistence type="predicted"/>
<comment type="caution">
    <text evidence="1">The sequence shown here is derived from an EMBL/GenBank/DDBJ whole genome shotgun (WGS) entry which is preliminary data.</text>
</comment>
<protein>
    <submittedName>
        <fullName evidence="1">Uncharacterized protein</fullName>
    </submittedName>
</protein>
<name>A0ACC0Z8S8_9ROSI</name>
<dbReference type="Proteomes" id="UP001163603">
    <property type="component" value="Chromosome 3"/>
</dbReference>
<sequence>MQKMKQDSMEYQRGSNMQPRKGRRVILFPMPLQGHITPMLQLANILYDKGLSITIIHTNLNSPNASNYPHFNFYSIPDGLSEDEASTSDYIAFMTLLNVKCVEPFQQCLAKLLSNVEEQPVACLITDAMLHFTQGVADSLKLPRIVLRTSSIASFLVFAAIPGLLRERGYYPIQGVHPNLLLSSD</sequence>